<dbReference type="RefSeq" id="WP_077551666.1">
    <property type="nucleotide sequence ID" value="NZ_MLHO01000056.1"/>
</dbReference>
<gene>
    <name evidence="2" type="ORF">BKK55_10550</name>
</gene>
<reference evidence="2 3" key="1">
    <citation type="submission" date="2016-10" db="EMBL/GenBank/DDBJ databases">
        <title>Rodentibacter gen. nov. and new species.</title>
        <authorList>
            <person name="Christensen H."/>
        </authorList>
    </citation>
    <scope>NUCLEOTIDE SEQUENCE [LARGE SCALE GENOMIC DNA]</scope>
    <source>
        <strain evidence="2 3">1996246016</strain>
    </source>
</reference>
<keyword evidence="1" id="KW-0812">Transmembrane</keyword>
<dbReference type="OrthoDB" id="5690088at2"/>
<sequence length="333" mass="39827">MKLLEKWLHFYRTYTLGYSIRRVSQDELEIRHLILDVFPRGMIRLIFLAILGVIAFIDFQHGVRPFDNQVKAIQRDFTWAFNPDLILAPMYEEEIKFLKDPKNVKKYNLNKPIPSYIEYRKSYISERKGTIMRAYFHFIWPLFLLCILFPPRPRGIRINRKKKVIYQQHLGKEYWLAFIPEEGDPLSGIVYNLYGLYPFSLTGRYSLQIGIPNKAGQLPFLMYGCYPNPSLEHNRYLLRAIRDFVREGNPPSLKYVGRCYKFPWLNPLIFLFNVGSLFRMPFNQKLADKQIDEELKVWKKRTENSKKHWFEAVQRQQQSVNQQLAELKMDNKI</sequence>
<comment type="caution">
    <text evidence="2">The sequence shown here is derived from an EMBL/GenBank/DDBJ whole genome shotgun (WGS) entry which is preliminary data.</text>
</comment>
<feature type="transmembrane region" description="Helical" evidence="1">
    <location>
        <begin position="41"/>
        <end position="59"/>
    </location>
</feature>
<dbReference type="STRING" id="1908266.BKK55_10550"/>
<dbReference type="AlphaFoldDB" id="A0A1V3JB91"/>
<name>A0A1V3JB91_9PAST</name>
<evidence type="ECO:0000313" key="2">
    <source>
        <dbReference type="EMBL" id="OOF53980.1"/>
    </source>
</evidence>
<protein>
    <submittedName>
        <fullName evidence="2">Uncharacterized protein</fullName>
    </submittedName>
</protein>
<keyword evidence="3" id="KW-1185">Reference proteome</keyword>
<accession>A0A1V3JB91</accession>
<dbReference type="Proteomes" id="UP000188541">
    <property type="component" value="Unassembled WGS sequence"/>
</dbReference>
<keyword evidence="1" id="KW-1133">Transmembrane helix</keyword>
<evidence type="ECO:0000256" key="1">
    <source>
        <dbReference type="SAM" id="Phobius"/>
    </source>
</evidence>
<organism evidence="2 3">
    <name type="scientific">Rodentibacter genomosp. 2</name>
    <dbReference type="NCBI Taxonomy" id="1908266"/>
    <lineage>
        <taxon>Bacteria</taxon>
        <taxon>Pseudomonadati</taxon>
        <taxon>Pseudomonadota</taxon>
        <taxon>Gammaproteobacteria</taxon>
        <taxon>Pasteurellales</taxon>
        <taxon>Pasteurellaceae</taxon>
        <taxon>Rodentibacter</taxon>
    </lineage>
</organism>
<proteinExistence type="predicted"/>
<dbReference type="EMBL" id="MLHO01000056">
    <property type="protein sequence ID" value="OOF53980.1"/>
    <property type="molecule type" value="Genomic_DNA"/>
</dbReference>
<keyword evidence="1" id="KW-0472">Membrane</keyword>
<evidence type="ECO:0000313" key="3">
    <source>
        <dbReference type="Proteomes" id="UP000188541"/>
    </source>
</evidence>
<feature type="transmembrane region" description="Helical" evidence="1">
    <location>
        <begin position="130"/>
        <end position="150"/>
    </location>
</feature>